<evidence type="ECO:0000259" key="6">
    <source>
        <dbReference type="Pfam" id="PF00441"/>
    </source>
</evidence>
<dbReference type="GO" id="GO:0005886">
    <property type="term" value="C:plasma membrane"/>
    <property type="evidence" value="ECO:0007669"/>
    <property type="project" value="TreeGrafter"/>
</dbReference>
<evidence type="ECO:0000256" key="1">
    <source>
        <dbReference type="ARBA" id="ARBA00001974"/>
    </source>
</evidence>
<dbReference type="Pfam" id="PF02771">
    <property type="entry name" value="Acyl-CoA_dh_N"/>
    <property type="match status" value="2"/>
</dbReference>
<evidence type="ECO:0000256" key="4">
    <source>
        <dbReference type="ARBA" id="ARBA00022827"/>
    </source>
</evidence>
<keyword evidence="3" id="KW-0285">Flavoprotein</keyword>
<dbReference type="Pfam" id="PF00441">
    <property type="entry name" value="Acyl-CoA_dh_1"/>
    <property type="match status" value="2"/>
</dbReference>
<organism evidence="9 10">
    <name type="scientific">Amycolatopsis arida</name>
    <dbReference type="NCBI Taxonomy" id="587909"/>
    <lineage>
        <taxon>Bacteria</taxon>
        <taxon>Bacillati</taxon>
        <taxon>Actinomycetota</taxon>
        <taxon>Actinomycetes</taxon>
        <taxon>Pseudonocardiales</taxon>
        <taxon>Pseudonocardiaceae</taxon>
        <taxon>Amycolatopsis</taxon>
    </lineage>
</organism>
<evidence type="ECO:0000256" key="5">
    <source>
        <dbReference type="ARBA" id="ARBA00023002"/>
    </source>
</evidence>
<feature type="domain" description="Acyl-CoA oxidase/dehydrogenase middle" evidence="7">
    <location>
        <begin position="474"/>
        <end position="559"/>
    </location>
</feature>
<feature type="domain" description="Acyl-CoA dehydrogenase/oxidase N-terminal" evidence="8">
    <location>
        <begin position="387"/>
        <end position="470"/>
    </location>
</feature>
<dbReference type="OrthoDB" id="2431337at2"/>
<dbReference type="PANTHER" id="PTHR43292">
    <property type="entry name" value="ACYL-COA DEHYDROGENASE"/>
    <property type="match status" value="1"/>
</dbReference>
<evidence type="ECO:0000313" key="9">
    <source>
        <dbReference type="EMBL" id="SFQ08527.1"/>
    </source>
</evidence>
<dbReference type="SUPFAM" id="SSF47203">
    <property type="entry name" value="Acyl-CoA dehydrogenase C-terminal domain-like"/>
    <property type="match status" value="2"/>
</dbReference>
<dbReference type="RefSeq" id="WP_092530782.1">
    <property type="nucleotide sequence ID" value="NZ_FOWW01000004.1"/>
</dbReference>
<keyword evidence="4" id="KW-0274">FAD</keyword>
<comment type="cofactor">
    <cofactor evidence="1">
        <name>FAD</name>
        <dbReference type="ChEBI" id="CHEBI:57692"/>
    </cofactor>
</comment>
<dbReference type="Gene3D" id="1.20.140.10">
    <property type="entry name" value="Butyryl-CoA Dehydrogenase, subunit A, domain 3"/>
    <property type="match status" value="2"/>
</dbReference>
<dbReference type="InterPro" id="IPR006091">
    <property type="entry name" value="Acyl-CoA_Oxase/DH_mid-dom"/>
</dbReference>
<dbReference type="STRING" id="587909.SAMN05421810_104434"/>
<dbReference type="Gene3D" id="2.40.110.10">
    <property type="entry name" value="Butyryl-CoA Dehydrogenase, subunit A, domain 2"/>
    <property type="match status" value="2"/>
</dbReference>
<proteinExistence type="inferred from homology"/>
<dbReference type="InterPro" id="IPR013786">
    <property type="entry name" value="AcylCoA_DH/ox_N"/>
</dbReference>
<dbReference type="SUPFAM" id="SSF56645">
    <property type="entry name" value="Acyl-CoA dehydrogenase NM domain-like"/>
    <property type="match status" value="2"/>
</dbReference>
<dbReference type="GO" id="GO:0016627">
    <property type="term" value="F:oxidoreductase activity, acting on the CH-CH group of donors"/>
    <property type="evidence" value="ECO:0007669"/>
    <property type="project" value="InterPro"/>
</dbReference>
<reference evidence="10" key="1">
    <citation type="submission" date="2016-10" db="EMBL/GenBank/DDBJ databases">
        <authorList>
            <person name="Varghese N."/>
            <person name="Submissions S."/>
        </authorList>
    </citation>
    <scope>NUCLEOTIDE SEQUENCE [LARGE SCALE GENOMIC DNA]</scope>
    <source>
        <strain evidence="10">CGMCC 4.5579</strain>
    </source>
</reference>
<evidence type="ECO:0000256" key="3">
    <source>
        <dbReference type="ARBA" id="ARBA00022630"/>
    </source>
</evidence>
<dbReference type="PANTHER" id="PTHR43292:SF4">
    <property type="entry name" value="ACYL-COA DEHYDROGENASE FADE34"/>
    <property type="match status" value="1"/>
</dbReference>
<dbReference type="InterPro" id="IPR046373">
    <property type="entry name" value="Acyl-CoA_Oxase/DH_mid-dom_sf"/>
</dbReference>
<evidence type="ECO:0000313" key="10">
    <source>
        <dbReference type="Proteomes" id="UP000198727"/>
    </source>
</evidence>
<dbReference type="Gene3D" id="1.10.540.10">
    <property type="entry name" value="Acyl-CoA dehydrogenase/oxidase, N-terminal domain"/>
    <property type="match status" value="2"/>
</dbReference>
<evidence type="ECO:0000259" key="7">
    <source>
        <dbReference type="Pfam" id="PF02770"/>
    </source>
</evidence>
<dbReference type="FunFam" id="2.40.110.10:FF:000011">
    <property type="entry name" value="Acyl-CoA dehydrogenase FadE34"/>
    <property type="match status" value="1"/>
</dbReference>
<feature type="domain" description="Acyl-CoA dehydrogenase/oxidase C-terminal" evidence="6">
    <location>
        <begin position="580"/>
        <end position="722"/>
    </location>
</feature>
<dbReference type="Pfam" id="PF02770">
    <property type="entry name" value="Acyl-CoA_dh_M"/>
    <property type="match status" value="1"/>
</dbReference>
<sequence length="727" mass="75950">MPIAITPEQRDLADSIRAWAARREPRKAVRARPSEPGGDLLPELAGLGLFAIALPEELGGAGAGVADLAAGLEEVTAALVPGPVLGGSLAGLLLARAPDSAAAKELAPALADGTARAAVALDAGSATATAAPDGGLVVAGRVGPVLDAEPDTHLLLAARSAGRAVWFLLPPGTPGVEVRPRRGLDFSRAVAELELTAVTVAPDAVLPDVDEDTVAALAATLAAVEGAGVAGWCVRTAGEYARVREQFGRPIGAFQAVKHLCAEMLVRAELAAALAWDAARAADDGRDQHAPAAAVAAAYALDAAVDNAKDCVQVLGGIGFTWEHDAHLYLRRAVATRQLLGGGGRWRRRAARLALAGARRRLAVDPTRLAEADRGGLVGEVRAAVAEVAASPPERWRDRLVETGLLVPHWPPPFGRAATPAQQLVIDAELAAAGVHRPDLVIGAWAAPTILRHGTDEQRERFLGPTLRGEITWCQLFSEPGAGSDLAGLRTRAERVAGGWRLTGQKVWTSRARDADWAICLARTNPDAPKHRGITYFLVDMRRPGIETRPLRDITGRAGFFEVFLDGVVVPDSDVVGEVDDGWRLARTTLANERVALGGGSAVGEGVEALLAAVGADPDPVVSDRLGALVAQGTAVSVLELRSTLRRLDGQEADAESSVRKLVGVRHRQEVAELALELCGAEGAVAVDSTVDAQHEFLLSRCLSIAGGTTQVLRSLVAERLLGLPRE</sequence>
<dbReference type="InterPro" id="IPR036250">
    <property type="entry name" value="AcylCo_DH-like_C"/>
</dbReference>
<protein>
    <submittedName>
        <fullName evidence="9">Acyl-CoA dehydrogenase</fullName>
    </submittedName>
</protein>
<dbReference type="InterPro" id="IPR037069">
    <property type="entry name" value="AcylCoA_DH/ox_N_sf"/>
</dbReference>
<dbReference type="AlphaFoldDB" id="A0A1I5VML7"/>
<dbReference type="Proteomes" id="UP000198727">
    <property type="component" value="Unassembled WGS sequence"/>
</dbReference>
<feature type="domain" description="Acyl-CoA dehydrogenase/oxidase C-terminal" evidence="6">
    <location>
        <begin position="222"/>
        <end position="341"/>
    </location>
</feature>
<keyword evidence="5" id="KW-0560">Oxidoreductase</keyword>
<dbReference type="GO" id="GO:0050660">
    <property type="term" value="F:flavin adenine dinucleotide binding"/>
    <property type="evidence" value="ECO:0007669"/>
    <property type="project" value="InterPro"/>
</dbReference>
<dbReference type="InterPro" id="IPR009100">
    <property type="entry name" value="AcylCoA_DH/oxidase_NM_dom_sf"/>
</dbReference>
<name>A0A1I5VML7_9PSEU</name>
<feature type="domain" description="Acyl-CoA dehydrogenase/oxidase N-terminal" evidence="8">
    <location>
        <begin position="6"/>
        <end position="113"/>
    </location>
</feature>
<accession>A0A1I5VML7</accession>
<dbReference type="EMBL" id="FOWW01000004">
    <property type="protein sequence ID" value="SFQ08527.1"/>
    <property type="molecule type" value="Genomic_DNA"/>
</dbReference>
<dbReference type="InterPro" id="IPR009075">
    <property type="entry name" value="AcylCo_DH/oxidase_C"/>
</dbReference>
<dbReference type="InterPro" id="IPR052161">
    <property type="entry name" value="Mycobact_Acyl-CoA_DH"/>
</dbReference>
<evidence type="ECO:0000256" key="2">
    <source>
        <dbReference type="ARBA" id="ARBA00009347"/>
    </source>
</evidence>
<evidence type="ECO:0000259" key="8">
    <source>
        <dbReference type="Pfam" id="PF02771"/>
    </source>
</evidence>
<keyword evidence="10" id="KW-1185">Reference proteome</keyword>
<gene>
    <name evidence="9" type="ORF">SAMN05421810_104434</name>
</gene>
<comment type="similarity">
    <text evidence="2">Belongs to the acyl-CoA dehydrogenase family.</text>
</comment>